<gene>
    <name evidence="5" type="ORF">A2Y75_07985</name>
</gene>
<evidence type="ECO:0000313" key="5">
    <source>
        <dbReference type="EMBL" id="OFW59801.1"/>
    </source>
</evidence>
<comment type="caution">
    <text evidence="5">The sequence shown here is derived from an EMBL/GenBank/DDBJ whole genome shotgun (WGS) entry which is preliminary data.</text>
</comment>
<feature type="domain" description="Xaa-Pro dipeptidyl-peptidase C-terminal" evidence="4">
    <location>
        <begin position="372"/>
        <end position="603"/>
    </location>
</feature>
<evidence type="ECO:0000256" key="2">
    <source>
        <dbReference type="ARBA" id="ARBA00022801"/>
    </source>
</evidence>
<name>A0A1F2WSE5_9ACTN</name>
<dbReference type="STRING" id="1797197.A2Y75_07985"/>
<dbReference type="InterPro" id="IPR000383">
    <property type="entry name" value="Xaa-Pro-like_dom"/>
</dbReference>
<dbReference type="PANTHER" id="PTHR22946">
    <property type="entry name" value="DIENELACTONE HYDROLASE DOMAIN-CONTAINING PROTEIN-RELATED"/>
    <property type="match status" value="1"/>
</dbReference>
<organism evidence="5 6">
    <name type="scientific">Candidatus Solincola sediminis</name>
    <dbReference type="NCBI Taxonomy" id="1797199"/>
    <lineage>
        <taxon>Bacteria</taxon>
        <taxon>Bacillati</taxon>
        <taxon>Actinomycetota</taxon>
        <taxon>Candidatus Geothermincolia</taxon>
        <taxon>Candidatus Geothermincolales</taxon>
        <taxon>Candidatus Geothermincolaceae</taxon>
        <taxon>Candidatus Solincola</taxon>
    </lineage>
</organism>
<dbReference type="Gene3D" id="2.60.120.260">
    <property type="entry name" value="Galactose-binding domain-like"/>
    <property type="match status" value="1"/>
</dbReference>
<evidence type="ECO:0000256" key="1">
    <source>
        <dbReference type="ARBA" id="ARBA00008645"/>
    </source>
</evidence>
<dbReference type="NCBIfam" id="TIGR00976">
    <property type="entry name" value="CocE_NonD"/>
    <property type="match status" value="1"/>
</dbReference>
<dbReference type="InterPro" id="IPR005674">
    <property type="entry name" value="CocE/Ser_esterase"/>
</dbReference>
<evidence type="ECO:0000313" key="6">
    <source>
        <dbReference type="Proteomes" id="UP000177876"/>
    </source>
</evidence>
<dbReference type="SUPFAM" id="SSF49785">
    <property type="entry name" value="Galactose-binding domain-like"/>
    <property type="match status" value="1"/>
</dbReference>
<dbReference type="PANTHER" id="PTHR22946:SF0">
    <property type="entry name" value="DIENELACTONE HYDROLASE DOMAIN-CONTAINING PROTEIN"/>
    <property type="match status" value="1"/>
</dbReference>
<evidence type="ECO:0000256" key="3">
    <source>
        <dbReference type="SAM" id="SignalP"/>
    </source>
</evidence>
<dbReference type="AlphaFoldDB" id="A0A1F2WSE5"/>
<dbReference type="InterPro" id="IPR029058">
    <property type="entry name" value="AB_hydrolase_fold"/>
</dbReference>
<dbReference type="InterPro" id="IPR013736">
    <property type="entry name" value="Xaa-Pro_dipept_C"/>
</dbReference>
<dbReference type="GO" id="GO:0008239">
    <property type="term" value="F:dipeptidyl-peptidase activity"/>
    <property type="evidence" value="ECO:0007669"/>
    <property type="project" value="InterPro"/>
</dbReference>
<dbReference type="EMBL" id="MELK01000010">
    <property type="protein sequence ID" value="OFW59801.1"/>
    <property type="molecule type" value="Genomic_DNA"/>
</dbReference>
<dbReference type="InterPro" id="IPR050261">
    <property type="entry name" value="FrsA_esterase"/>
</dbReference>
<feature type="signal peptide" evidence="3">
    <location>
        <begin position="1"/>
        <end position="25"/>
    </location>
</feature>
<accession>A0A1F2WSE5</accession>
<dbReference type="Gene3D" id="3.40.50.1820">
    <property type="entry name" value="alpha/beta hydrolase"/>
    <property type="match status" value="2"/>
</dbReference>
<protein>
    <recommendedName>
        <fullName evidence="4">Xaa-Pro dipeptidyl-peptidase C-terminal domain-containing protein</fullName>
    </recommendedName>
</protein>
<dbReference type="Proteomes" id="UP000177876">
    <property type="component" value="Unassembled WGS sequence"/>
</dbReference>
<keyword evidence="2" id="KW-0378">Hydrolase</keyword>
<dbReference type="SMART" id="SM00939">
    <property type="entry name" value="PepX_C"/>
    <property type="match status" value="1"/>
</dbReference>
<sequence length="611" mass="68181">MRKLLIVAVILSFLAALLGPTPARAAEVSEQTNFEVQRIDEEWAMQDGVKLPVSVFFPAATDAGEHFPLIVFVHPLATEMYCYESTAMEYAARGYVTLIYSIRGSFAAEGCFDIIDPAVELPDLSHIITLASEDQRFPVLWDEKGPVVGVTGYSMGGIQSFLIASRENPRSGDPGDPRVRTVVPIHGGSDLLFSILPNNAPGILVGGAIMGCCYIQNLTSFALNVLNIAFRQDMAGWDKATALLRALGSFSSQPINWVDPRVAWAVGVFMQRDVSQFEEAKHYIEGRSARYWCDEEYDGAVEPPITIPMLVITGWNDDAFYPNQGLRIISTCMDAPSRMIITNHGHLAGFGDNFYLDVPCNSEYEWVDEQVEAWFDHYLKGIDNGAEREPKVYFYRDRAPEEFGAAADYPLPGTKPTSYYLGTNSLSTRRPNNNSPQSDFLLNIGLSGSLSFLYYQDMPQLLGMESWEVPKKIDFLYIPFIEGNYLSEPLTKDTTIMGAPFLEIYYQGSQPFTQLNPALYEVKEDGSEVLISRGAYEGYNPEPWSFNNTASDPIEMQACYHRFAAGSRIKLEIATADLITIWPNLGIGFINLFHNRNMASRLILPVVPNTY</sequence>
<reference evidence="5 6" key="1">
    <citation type="journal article" date="2016" name="Nat. Commun.">
        <title>Thousands of microbial genomes shed light on interconnected biogeochemical processes in an aquifer system.</title>
        <authorList>
            <person name="Anantharaman K."/>
            <person name="Brown C.T."/>
            <person name="Hug L.A."/>
            <person name="Sharon I."/>
            <person name="Castelle C.J."/>
            <person name="Probst A.J."/>
            <person name="Thomas B.C."/>
            <person name="Singh A."/>
            <person name="Wilkins M.J."/>
            <person name="Karaoz U."/>
            <person name="Brodie E.L."/>
            <person name="Williams K.H."/>
            <person name="Hubbard S.S."/>
            <person name="Banfield J.F."/>
        </authorList>
    </citation>
    <scope>NUCLEOTIDE SEQUENCE [LARGE SCALE GENOMIC DNA]</scope>
</reference>
<comment type="similarity">
    <text evidence="1">Belongs to the AB hydrolase superfamily.</text>
</comment>
<proteinExistence type="inferred from homology"/>
<feature type="chain" id="PRO_5009484339" description="Xaa-Pro dipeptidyl-peptidase C-terminal domain-containing protein" evidence="3">
    <location>
        <begin position="26"/>
        <end position="611"/>
    </location>
</feature>
<dbReference type="Pfam" id="PF08530">
    <property type="entry name" value="PepX_C"/>
    <property type="match status" value="1"/>
</dbReference>
<dbReference type="SUPFAM" id="SSF53474">
    <property type="entry name" value="alpha/beta-Hydrolases"/>
    <property type="match status" value="1"/>
</dbReference>
<evidence type="ECO:0000259" key="4">
    <source>
        <dbReference type="SMART" id="SM00939"/>
    </source>
</evidence>
<dbReference type="Pfam" id="PF02129">
    <property type="entry name" value="Peptidase_S15"/>
    <property type="match status" value="1"/>
</dbReference>
<keyword evidence="3" id="KW-0732">Signal</keyword>
<dbReference type="InterPro" id="IPR008979">
    <property type="entry name" value="Galactose-bd-like_sf"/>
</dbReference>